<dbReference type="eggNOG" id="ENOG502QVW0">
    <property type="taxonomic scope" value="Eukaryota"/>
</dbReference>
<dbReference type="KEGG" id="ago:AGOS_AGR260W"/>
<dbReference type="InParanoid" id="Q74ZD9"/>
<evidence type="ECO:0000256" key="1">
    <source>
        <dbReference type="SAM" id="MobiDB-lite"/>
    </source>
</evidence>
<dbReference type="STRING" id="284811.Q74ZD9"/>
<dbReference type="Proteomes" id="UP000000591">
    <property type="component" value="Chromosome VII"/>
</dbReference>
<dbReference type="FunCoup" id="Q74ZD9">
    <property type="interactions" value="119"/>
</dbReference>
<feature type="compositionally biased region" description="Polar residues" evidence="1">
    <location>
        <begin position="533"/>
        <end position="545"/>
    </location>
</feature>
<name>Q74ZD9_EREGS</name>
<reference evidence="3" key="2">
    <citation type="journal article" date="2013" name="G3 (Bethesda)">
        <title>Genomes of Ashbya fungi isolated from insects reveal four mating-type loci, numerous translocations, lack of transposons, and distinct gene duplications.</title>
        <authorList>
            <person name="Dietrich F.S."/>
            <person name="Voegeli S."/>
            <person name="Kuo S."/>
            <person name="Philippsen P."/>
        </authorList>
    </citation>
    <scope>GENOME REANNOTATION</scope>
    <source>
        <strain evidence="3">ATCC 10895 / CBS 109.51 / FGSC 9923 / NRRL Y-1056</strain>
    </source>
</reference>
<dbReference type="AlphaFoldDB" id="Q74ZD9"/>
<dbReference type="PIRSF" id="PIRSF001747">
    <property type="entry name" value="Rec10_Red1"/>
    <property type="match status" value="1"/>
</dbReference>
<gene>
    <name evidence="2" type="ORF">AGOS_AGR260W</name>
</gene>
<proteinExistence type="predicted"/>
<protein>
    <submittedName>
        <fullName evidence="2">AGR260Wp</fullName>
    </submittedName>
</protein>
<dbReference type="GeneID" id="4623228"/>
<feature type="compositionally biased region" description="Basic and acidic residues" evidence="1">
    <location>
        <begin position="498"/>
        <end position="532"/>
    </location>
</feature>
<feature type="region of interest" description="Disordered" evidence="1">
    <location>
        <begin position="599"/>
        <end position="679"/>
    </location>
</feature>
<organism evidence="2 3">
    <name type="scientific">Eremothecium gossypii (strain ATCC 10895 / CBS 109.51 / FGSC 9923 / NRRL Y-1056)</name>
    <name type="common">Yeast</name>
    <name type="synonym">Ashbya gossypii</name>
    <dbReference type="NCBI Taxonomy" id="284811"/>
    <lineage>
        <taxon>Eukaryota</taxon>
        <taxon>Fungi</taxon>
        <taxon>Dikarya</taxon>
        <taxon>Ascomycota</taxon>
        <taxon>Saccharomycotina</taxon>
        <taxon>Saccharomycetes</taxon>
        <taxon>Saccharomycetales</taxon>
        <taxon>Saccharomycetaceae</taxon>
        <taxon>Eremothecium</taxon>
    </lineage>
</organism>
<keyword evidence="3" id="KW-1185">Reference proteome</keyword>
<dbReference type="OrthoDB" id="3980800at2759"/>
<reference evidence="2 3" key="1">
    <citation type="journal article" date="2004" name="Science">
        <title>The Ashbya gossypii genome as a tool for mapping the ancient Saccharomyces cerevisiae genome.</title>
        <authorList>
            <person name="Dietrich F.S."/>
            <person name="Voegeli S."/>
            <person name="Brachat S."/>
            <person name="Lerch A."/>
            <person name="Gates K."/>
            <person name="Steiner S."/>
            <person name="Mohr C."/>
            <person name="Pohlmann R."/>
            <person name="Luedi P."/>
            <person name="Choi S."/>
            <person name="Wing R.A."/>
            <person name="Flavier A."/>
            <person name="Gaffney T.D."/>
            <person name="Philippsen P."/>
        </authorList>
    </citation>
    <scope>NUCLEOTIDE SEQUENCE [LARGE SCALE GENOMIC DNA]</scope>
    <source>
        <strain evidence="3">ATCC 10895 / CBS 109.51 / FGSC 9923 / NRRL Y-1056</strain>
    </source>
</reference>
<dbReference type="GO" id="GO:0007131">
    <property type="term" value="P:reciprocal meiotic recombination"/>
    <property type="evidence" value="ECO:0007669"/>
    <property type="project" value="InterPro"/>
</dbReference>
<feature type="region of interest" description="Disordered" evidence="1">
    <location>
        <begin position="494"/>
        <end position="585"/>
    </location>
</feature>
<dbReference type="Pfam" id="PF07964">
    <property type="entry name" value="Red1"/>
    <property type="match status" value="1"/>
</dbReference>
<evidence type="ECO:0000313" key="3">
    <source>
        <dbReference type="Proteomes" id="UP000000591"/>
    </source>
</evidence>
<feature type="compositionally biased region" description="Polar residues" evidence="1">
    <location>
        <begin position="555"/>
        <end position="567"/>
    </location>
</feature>
<sequence>MSEINSIIHRVNVLVSKLPKEKDAGLEKECALIKFGGMVSNRESGLLFGELAQQMDRTAVLRQPWIVEFVVRLGNELCRRGEVGESFWGKILGAKFSRNVAVHGRLVEALLDGALSRTAPCAWQNMALLLKLYYELPEYRNVVASLLRSHYARMVGSLLDCIHDFQLCNYVVELLSNVFARKSTTKPGVSMPPHLWENEEKNKQFFDSAEYPYKGKHGEAAVISFIWNRFGPFFTNFVRVRNIRCVMANGRSKPLSKSAWYHLQVIYNKIYMWDGEGTFLQLDTTTVEIMRDLKEHVRMKLLLPFEDAVSSPHTVMLTTLGNVKSFDLEFHDECMEDVFLNATKVRKVSEVQSFITLKFPSSFDDEILESSMPTTSHHQDLTTQDVLGGLVDAMDDRRDQEDDIDSQQPLDVLPLIGCDSPVSNLPRITGVARSEDADEWDLGQSSITPNKLEIHSVQTPTTHRVRVLEEEQSPLIMLQKRRLARNGSRTLATATINHDQELQLEVPDREAASPAIEHEQATSKTGLDETSRTVDAQTGTPQTKNTLKRPAKELANNSTSDSRSANVSVVGMSTAKGNKTEKSRLPMGLEALENIFALPVSKPKRQKRNGNKEPALHDKTGKPIKNAGSGSTKKKAAQPAKSNNVAVEQQLKVPAPPPVGLEPPASQTPNQEQVIKTPKTPIKVHNTRAKRKRLSDQTATAKSPTVANVRTDLEPSTIDPHTPVRIPTLRGAGIAASSLAPVNLSMKQQDMMESTTIVNTSSAFPCSYTSKLQDQIFSSITAFSGDLTRKLAIINEEMNNKIVHELSQKYQRLFHDLHERFQQDINGMVSMVGEFNELLQLPEDELVKAIRSKQFT</sequence>
<dbReference type="InterPro" id="IPR012491">
    <property type="entry name" value="Red1/Rec10"/>
</dbReference>
<feature type="compositionally biased region" description="Basic and acidic residues" evidence="1">
    <location>
        <begin position="610"/>
        <end position="621"/>
    </location>
</feature>
<dbReference type="EMBL" id="AE016820">
    <property type="protein sequence ID" value="AAS54750.2"/>
    <property type="molecule type" value="Genomic_DNA"/>
</dbReference>
<dbReference type="OMA" id="HECVRTT"/>
<dbReference type="HOGENOM" id="CLU_334647_0_0_1"/>
<accession>Q74ZD9</accession>
<evidence type="ECO:0000313" key="2">
    <source>
        <dbReference type="EMBL" id="AAS54750.2"/>
    </source>
</evidence>
<dbReference type="RefSeq" id="NP_986926.2">
    <property type="nucleotide sequence ID" value="NM_211988.2"/>
</dbReference>